<dbReference type="Pfam" id="PF02465">
    <property type="entry name" value="FliD_N"/>
    <property type="match status" value="1"/>
</dbReference>
<dbReference type="InterPro" id="IPR040026">
    <property type="entry name" value="FliD"/>
</dbReference>
<comment type="subcellular location">
    <subcellularLocation>
        <location evidence="5">Secreted</location>
    </subcellularLocation>
    <subcellularLocation>
        <location evidence="5">Bacterial flagellum</location>
    </subcellularLocation>
</comment>
<keyword evidence="5" id="KW-0964">Secreted</keyword>
<name>A0A7M3MDB8_9BACT</name>
<dbReference type="Pfam" id="PF07196">
    <property type="entry name" value="Flagellin_IN"/>
    <property type="match status" value="1"/>
</dbReference>
<evidence type="ECO:0000259" key="6">
    <source>
        <dbReference type="Pfam" id="PF02465"/>
    </source>
</evidence>
<evidence type="ECO:0000256" key="4">
    <source>
        <dbReference type="ARBA" id="ARBA00023143"/>
    </source>
</evidence>
<evidence type="ECO:0000313" key="9">
    <source>
        <dbReference type="Proteomes" id="UP000448292"/>
    </source>
</evidence>
<dbReference type="AlphaFoldDB" id="A0A7M3MDB8"/>
<dbReference type="InterPro" id="IPR010810">
    <property type="entry name" value="Flagellin_hook_IN_motif"/>
</dbReference>
<dbReference type="GO" id="GO:0005576">
    <property type="term" value="C:extracellular region"/>
    <property type="evidence" value="ECO:0007669"/>
    <property type="project" value="UniProtKB-SubCell"/>
</dbReference>
<evidence type="ECO:0000259" key="7">
    <source>
        <dbReference type="Pfam" id="PF07195"/>
    </source>
</evidence>
<accession>A0A7M3MDB8</accession>
<evidence type="ECO:0000256" key="2">
    <source>
        <dbReference type="ARBA" id="ARBA00011255"/>
    </source>
</evidence>
<dbReference type="GO" id="GO:0009421">
    <property type="term" value="C:bacterial-type flagellum filament cap"/>
    <property type="evidence" value="ECO:0007669"/>
    <property type="project" value="InterPro"/>
</dbReference>
<dbReference type="GO" id="GO:0071973">
    <property type="term" value="P:bacterial-type flagellum-dependent cell motility"/>
    <property type="evidence" value="ECO:0007669"/>
    <property type="project" value="TreeGrafter"/>
</dbReference>
<sequence length="572" mass="61631">MADNLLSGQISFTGLGSGTDFQTMIDKLIEIEGTHKRRLEYWKEEWELKTEAIQEVNKSMLDLRTTLSSMSSMNSFLTKNVASTNEGVLTATADANADVGTHTIEVKQLAKNAIIVGTTGYADKKSSVVGSSGEDFTYTYAGTDYTVTAAAGTTLEGLVNLINSDPDNPGVRASLVKNGDEYYFQLRGLDLGSNASLSFNAAASTMTDPGFDDASDFETTQLNQDALFKADGWPTGSNSWIHSASNTISDVIQGITLNLKSIGDSPPTEVQISVDTDVEGVKENIRTFIDKVNELRTMMKELTQFKEIQQTGSIMTGNYAFQLVNSQLKQATAGLAKGFLYYDQGPPPSGDYYSSLSQVGILTDAEKGSATEGLLVIDEAKLDAALRNDMDGVAALFSANGLGDQKVDAGNFSYHSHVGSVTKPGSYDVKYTVSGGAITSARIGGYAAKVDNNEGTITAMEGPAKGLVVKINDFPNDTSGSGQVQLKQGKIGEMADLLKEMTSTESGPMNILEDNYDDIIQNIEKKIDFEEVRLERMARDLRNKFARLEATLGQYDQLSSSLSSQINQLSDK</sequence>
<feature type="coiled-coil region" evidence="5">
    <location>
        <begin position="520"/>
        <end position="558"/>
    </location>
</feature>
<keyword evidence="3 5" id="KW-0175">Coiled coil</keyword>
<evidence type="ECO:0000256" key="3">
    <source>
        <dbReference type="ARBA" id="ARBA00023054"/>
    </source>
</evidence>
<organism evidence="8 9">
    <name type="scientific">Oceanidesulfovibrio indonesiensis</name>
    <dbReference type="NCBI Taxonomy" id="54767"/>
    <lineage>
        <taxon>Bacteria</taxon>
        <taxon>Pseudomonadati</taxon>
        <taxon>Thermodesulfobacteriota</taxon>
        <taxon>Desulfovibrionia</taxon>
        <taxon>Desulfovibrionales</taxon>
        <taxon>Desulfovibrionaceae</taxon>
        <taxon>Oceanidesulfovibrio</taxon>
    </lineage>
</organism>
<comment type="similarity">
    <text evidence="1 5">Belongs to the FliD family.</text>
</comment>
<dbReference type="EMBL" id="QMIE01000012">
    <property type="protein sequence ID" value="TVM16216.1"/>
    <property type="molecule type" value="Genomic_DNA"/>
</dbReference>
<dbReference type="PANTHER" id="PTHR30288">
    <property type="entry name" value="FLAGELLAR CAP/ASSEMBLY PROTEIN FLID"/>
    <property type="match status" value="1"/>
</dbReference>
<comment type="caution">
    <text evidence="8">The sequence shown here is derived from an EMBL/GenBank/DDBJ whole genome shotgun (WGS) entry which is preliminary data.</text>
</comment>
<proteinExistence type="inferred from homology"/>
<feature type="domain" description="Flagellar hook-associated protein 2 N-terminal" evidence="6">
    <location>
        <begin position="17"/>
        <end position="112"/>
    </location>
</feature>
<dbReference type="InterPro" id="IPR003481">
    <property type="entry name" value="FliD_N"/>
</dbReference>
<comment type="subunit">
    <text evidence="2 5">Homopentamer.</text>
</comment>
<keyword evidence="4 5" id="KW-0975">Bacterial flagellum</keyword>
<dbReference type="GO" id="GO:0009424">
    <property type="term" value="C:bacterial-type flagellum hook"/>
    <property type="evidence" value="ECO:0007669"/>
    <property type="project" value="UniProtKB-UniRule"/>
</dbReference>
<reference evidence="8 9" key="1">
    <citation type="submission" date="2018-06" db="EMBL/GenBank/DDBJ databases">
        <title>Complete genome of Desulfovibrio indonesiensis P37SLT.</title>
        <authorList>
            <person name="Crispim J.S."/>
            <person name="Vidigal P.M.P."/>
            <person name="Silva L.C.F."/>
            <person name="Laguardia C.N."/>
            <person name="Araujo L.C."/>
            <person name="Dias R.S."/>
            <person name="Sousa M.P."/>
            <person name="Paula S.O."/>
            <person name="Silva C."/>
        </authorList>
    </citation>
    <scope>NUCLEOTIDE SEQUENCE [LARGE SCALE GENOMIC DNA]</scope>
    <source>
        <strain evidence="8 9">P37SLT</strain>
    </source>
</reference>
<dbReference type="GO" id="GO:0007155">
    <property type="term" value="P:cell adhesion"/>
    <property type="evidence" value="ECO:0007669"/>
    <property type="project" value="InterPro"/>
</dbReference>
<evidence type="ECO:0000256" key="5">
    <source>
        <dbReference type="RuleBase" id="RU362066"/>
    </source>
</evidence>
<protein>
    <recommendedName>
        <fullName evidence="5">Flagellar hook-associated protein 2</fullName>
        <shortName evidence="5">HAP2</shortName>
    </recommendedName>
    <alternativeName>
        <fullName evidence="5">Flagellar cap protein</fullName>
    </alternativeName>
</protein>
<dbReference type="Proteomes" id="UP000448292">
    <property type="component" value="Unassembled WGS sequence"/>
</dbReference>
<dbReference type="RefSeq" id="WP_144303641.1">
    <property type="nucleotide sequence ID" value="NZ_QMIE01000012.1"/>
</dbReference>
<comment type="function">
    <text evidence="5">Required for morphogenesis and for the elongation of the flagellar filament by facilitating polymerization of the flagellin monomers at the tip of growing filament. Forms a capping structure, which prevents flagellin subunits (transported through the central channel of the flagellum) from leaking out without polymerization at the distal end.</text>
</comment>
<keyword evidence="9" id="KW-1185">Reference proteome</keyword>
<dbReference type="PANTHER" id="PTHR30288:SF0">
    <property type="entry name" value="FLAGELLAR HOOK-ASSOCIATED PROTEIN 2"/>
    <property type="match status" value="1"/>
</dbReference>
<dbReference type="OrthoDB" id="5484186at2"/>
<gene>
    <name evidence="8" type="ORF">DPQ33_12905</name>
</gene>
<dbReference type="Pfam" id="PF07195">
    <property type="entry name" value="FliD_C"/>
    <property type="match status" value="1"/>
</dbReference>
<dbReference type="InterPro" id="IPR010809">
    <property type="entry name" value="FliD_C"/>
</dbReference>
<evidence type="ECO:0000313" key="8">
    <source>
        <dbReference type="EMBL" id="TVM16216.1"/>
    </source>
</evidence>
<feature type="domain" description="Flagellar hook-associated protein 2 C-terminal" evidence="7">
    <location>
        <begin position="224"/>
        <end position="556"/>
    </location>
</feature>
<evidence type="ECO:0000256" key="1">
    <source>
        <dbReference type="ARBA" id="ARBA00009764"/>
    </source>
</evidence>